<sequence length="447" mass="49403">MQVLLSRSRHRAVAVLGVSGMSCLTCYGNPFRIDSKGRMALDMMEKDGSVSNYLFDIDDNLLFLPTRLYLWNAETQIEQSITSGEFATIQRALGLPGKWQAWSIRDATFRDFRDCDGVAIDEQPFIRDLRVMVEGAHSWQGPSWPLLVHAASETRPIALVTARGHAPETIEYGMRLLVEKGLLPKLPPILGIYTVTHPTVRETLGVKDPAMTVPSVKKLAIRDAVNRSLQKYGKQPPHRFGMSDDDPSNIALAISAMRACKIDHPDKRFFVINSNHQDFSKLEIFPMDYPVTKIESGEPLLRDNPQIGQSSNIPNLKSTSERLISGGHASIQVRDITRSIAFYTSTFGLSLKSRSADDWAEIDAEEGFVIRLQRARLPALTSAGVLSTPCLELTVTKPIGEVSDILSSRGLEFLSTTTGAESSCKTLFKDPDGNLISLTFPLTVDAP</sequence>
<dbReference type="SUPFAM" id="SSF54593">
    <property type="entry name" value="Glyoxalase/Bleomycin resistance protein/Dihydroxybiphenyl dioxygenase"/>
    <property type="match status" value="1"/>
</dbReference>
<gene>
    <name evidence="2" type="ORF">COMA2_40059</name>
</gene>
<dbReference type="Pfam" id="PF00903">
    <property type="entry name" value="Glyoxalase"/>
    <property type="match status" value="1"/>
</dbReference>
<dbReference type="STRING" id="1742973.COMA2_40059"/>
<dbReference type="InterPro" id="IPR004360">
    <property type="entry name" value="Glyas_Fos-R_dOase_dom"/>
</dbReference>
<dbReference type="Proteomes" id="UP000198736">
    <property type="component" value="Unassembled WGS sequence"/>
</dbReference>
<evidence type="ECO:0000259" key="1">
    <source>
        <dbReference type="PROSITE" id="PS51819"/>
    </source>
</evidence>
<dbReference type="InterPro" id="IPR037523">
    <property type="entry name" value="VOC_core"/>
</dbReference>
<keyword evidence="3" id="KW-1185">Reference proteome</keyword>
<name>A0A0S4LMM1_9BACT</name>
<dbReference type="AlphaFoldDB" id="A0A0S4LMM1"/>
<evidence type="ECO:0000313" key="3">
    <source>
        <dbReference type="Proteomes" id="UP000198736"/>
    </source>
</evidence>
<evidence type="ECO:0000313" key="2">
    <source>
        <dbReference type="EMBL" id="CUS37856.1"/>
    </source>
</evidence>
<proteinExistence type="predicted"/>
<organism evidence="2 3">
    <name type="scientific">Candidatus Nitrospira nitrificans</name>
    <dbReference type="NCBI Taxonomy" id="1742973"/>
    <lineage>
        <taxon>Bacteria</taxon>
        <taxon>Pseudomonadati</taxon>
        <taxon>Nitrospirota</taxon>
        <taxon>Nitrospiria</taxon>
        <taxon>Nitrospirales</taxon>
        <taxon>Nitrospiraceae</taxon>
        <taxon>Nitrospira</taxon>
    </lineage>
</organism>
<dbReference type="OrthoDB" id="7625785at2"/>
<dbReference type="EMBL" id="CZPZ01000031">
    <property type="protein sequence ID" value="CUS37856.1"/>
    <property type="molecule type" value="Genomic_DNA"/>
</dbReference>
<accession>A0A0S4LMM1</accession>
<dbReference type="CDD" id="cd06587">
    <property type="entry name" value="VOC"/>
    <property type="match status" value="1"/>
</dbReference>
<protein>
    <recommendedName>
        <fullName evidence="1">VOC domain-containing protein</fullName>
    </recommendedName>
</protein>
<dbReference type="Gene3D" id="3.10.180.10">
    <property type="entry name" value="2,3-Dihydroxybiphenyl 1,2-Dioxygenase, domain 1"/>
    <property type="match status" value="1"/>
</dbReference>
<dbReference type="PROSITE" id="PS51257">
    <property type="entry name" value="PROKAR_LIPOPROTEIN"/>
    <property type="match status" value="1"/>
</dbReference>
<feature type="domain" description="VOC" evidence="1">
    <location>
        <begin position="325"/>
        <end position="441"/>
    </location>
</feature>
<reference evidence="3" key="1">
    <citation type="submission" date="2015-10" db="EMBL/GenBank/DDBJ databases">
        <authorList>
            <person name="Luecker S."/>
            <person name="Luecker S."/>
        </authorList>
    </citation>
    <scope>NUCLEOTIDE SEQUENCE [LARGE SCALE GENOMIC DNA]</scope>
</reference>
<dbReference type="PROSITE" id="PS51819">
    <property type="entry name" value="VOC"/>
    <property type="match status" value="1"/>
</dbReference>
<dbReference type="InterPro" id="IPR029068">
    <property type="entry name" value="Glyas_Bleomycin-R_OHBP_Dase"/>
</dbReference>